<keyword evidence="5" id="KW-1185">Reference proteome</keyword>
<dbReference type="PANTHER" id="PTHR46719">
    <property type="entry name" value="TRANSCRIPTION FACTOR C2H2 FAMILY-RELATED"/>
    <property type="match status" value="1"/>
</dbReference>
<evidence type="ECO:0000313" key="4">
    <source>
        <dbReference type="EMBL" id="GMN64184.1"/>
    </source>
</evidence>
<evidence type="ECO:0000256" key="2">
    <source>
        <dbReference type="SAM" id="Phobius"/>
    </source>
</evidence>
<dbReference type="InterPro" id="IPR001841">
    <property type="entry name" value="Znf_RING"/>
</dbReference>
<dbReference type="Proteomes" id="UP001187192">
    <property type="component" value="Unassembled WGS sequence"/>
</dbReference>
<dbReference type="GO" id="GO:0008270">
    <property type="term" value="F:zinc ion binding"/>
    <property type="evidence" value="ECO:0007669"/>
    <property type="project" value="UniProtKB-KW"/>
</dbReference>
<dbReference type="InterPro" id="IPR045899">
    <property type="entry name" value="ATL71-like"/>
</dbReference>
<dbReference type="AlphaFoldDB" id="A0AA88E4Z4"/>
<keyword evidence="2" id="KW-0472">Membrane</keyword>
<protein>
    <recommendedName>
        <fullName evidence="3">RING-type domain-containing protein</fullName>
    </recommendedName>
</protein>
<evidence type="ECO:0000256" key="1">
    <source>
        <dbReference type="PROSITE-ProRule" id="PRU00175"/>
    </source>
</evidence>
<feature type="transmembrane region" description="Helical" evidence="2">
    <location>
        <begin position="24"/>
        <end position="52"/>
    </location>
</feature>
<keyword evidence="1" id="KW-0862">Zinc</keyword>
<keyword evidence="2" id="KW-1133">Transmembrane helix</keyword>
<evidence type="ECO:0000259" key="3">
    <source>
        <dbReference type="PROSITE" id="PS50089"/>
    </source>
</evidence>
<evidence type="ECO:0000313" key="5">
    <source>
        <dbReference type="Proteomes" id="UP001187192"/>
    </source>
</evidence>
<gene>
    <name evidence="4" type="ORF">TIFTF001_033257</name>
</gene>
<feature type="domain" description="RING-type" evidence="3">
    <location>
        <begin position="110"/>
        <end position="152"/>
    </location>
</feature>
<organism evidence="4 5">
    <name type="scientific">Ficus carica</name>
    <name type="common">Common fig</name>
    <dbReference type="NCBI Taxonomy" id="3494"/>
    <lineage>
        <taxon>Eukaryota</taxon>
        <taxon>Viridiplantae</taxon>
        <taxon>Streptophyta</taxon>
        <taxon>Embryophyta</taxon>
        <taxon>Tracheophyta</taxon>
        <taxon>Spermatophyta</taxon>
        <taxon>Magnoliopsida</taxon>
        <taxon>eudicotyledons</taxon>
        <taxon>Gunneridae</taxon>
        <taxon>Pentapetalae</taxon>
        <taxon>rosids</taxon>
        <taxon>fabids</taxon>
        <taxon>Rosales</taxon>
        <taxon>Moraceae</taxon>
        <taxon>Ficeae</taxon>
        <taxon>Ficus</taxon>
    </lineage>
</organism>
<comment type="caution">
    <text evidence="4">The sequence shown here is derived from an EMBL/GenBank/DDBJ whole genome shotgun (WGS) entry which is preliminary data.</text>
</comment>
<dbReference type="PROSITE" id="PS50089">
    <property type="entry name" value="ZF_RING_2"/>
    <property type="match status" value="1"/>
</dbReference>
<sequence>MNNSTAPSPFASATSPGFTNEMGYIIVLSLGVLVVVLTIGFACYFCQTYVLITPTSVLSQRRSSPIALQENPSRLVPKQGLDEGTLGNYPKLLYSEVKLKYGNLLAGSCCPICLADYGEDEMLLLLPDCGHFFHIKCANRWLLLHPTCPVCRNSQAERIHIQI</sequence>
<keyword evidence="1" id="KW-0479">Metal-binding</keyword>
<keyword evidence="2" id="KW-0812">Transmembrane</keyword>
<keyword evidence="1" id="KW-0863">Zinc-finger</keyword>
<dbReference type="Pfam" id="PF13639">
    <property type="entry name" value="zf-RING_2"/>
    <property type="match status" value="1"/>
</dbReference>
<dbReference type="Gene3D" id="3.30.40.10">
    <property type="entry name" value="Zinc/RING finger domain, C3HC4 (zinc finger)"/>
    <property type="match status" value="1"/>
</dbReference>
<proteinExistence type="predicted"/>
<name>A0AA88E4Z4_FICCA</name>
<dbReference type="SMART" id="SM00184">
    <property type="entry name" value="RING"/>
    <property type="match status" value="1"/>
</dbReference>
<dbReference type="EMBL" id="BTGU01000170">
    <property type="protein sequence ID" value="GMN64184.1"/>
    <property type="molecule type" value="Genomic_DNA"/>
</dbReference>
<accession>A0AA88E4Z4</accession>
<dbReference type="SUPFAM" id="SSF57850">
    <property type="entry name" value="RING/U-box"/>
    <property type="match status" value="1"/>
</dbReference>
<dbReference type="InterPro" id="IPR013083">
    <property type="entry name" value="Znf_RING/FYVE/PHD"/>
</dbReference>
<dbReference type="PANTHER" id="PTHR46719:SF7">
    <property type="entry name" value="RING-H2 FINGER PROTEIN ATL71-RELATED"/>
    <property type="match status" value="1"/>
</dbReference>
<reference evidence="4" key="1">
    <citation type="submission" date="2023-07" db="EMBL/GenBank/DDBJ databases">
        <title>draft genome sequence of fig (Ficus carica).</title>
        <authorList>
            <person name="Takahashi T."/>
            <person name="Nishimura K."/>
        </authorList>
    </citation>
    <scope>NUCLEOTIDE SEQUENCE</scope>
</reference>